<dbReference type="InterPro" id="IPR036397">
    <property type="entry name" value="RNaseH_sf"/>
</dbReference>
<feature type="compositionally biased region" description="Low complexity" evidence="2">
    <location>
        <begin position="282"/>
        <end position="310"/>
    </location>
</feature>
<dbReference type="SMART" id="SM01163">
    <property type="entry name" value="DUF1785"/>
    <property type="match status" value="1"/>
</dbReference>
<feature type="compositionally biased region" description="Polar residues" evidence="2">
    <location>
        <begin position="368"/>
        <end position="379"/>
    </location>
</feature>
<evidence type="ECO:0000259" key="4">
    <source>
        <dbReference type="PROSITE" id="PS50822"/>
    </source>
</evidence>
<feature type="compositionally biased region" description="Polar residues" evidence="2">
    <location>
        <begin position="216"/>
        <end position="225"/>
    </location>
</feature>
<evidence type="ECO:0008006" key="7">
    <source>
        <dbReference type="Google" id="ProtNLM"/>
    </source>
</evidence>
<dbReference type="InterPro" id="IPR003100">
    <property type="entry name" value="PAZ_dom"/>
</dbReference>
<protein>
    <recommendedName>
        <fullName evidence="7">Argonaute 2</fullName>
    </recommendedName>
</protein>
<feature type="compositionally biased region" description="Pro residues" evidence="2">
    <location>
        <begin position="198"/>
        <end position="212"/>
    </location>
</feature>
<dbReference type="InterPro" id="IPR036085">
    <property type="entry name" value="PAZ_dom_sf"/>
</dbReference>
<dbReference type="EMBL" id="JARPUR010000003">
    <property type="protein sequence ID" value="KAK4880334.1"/>
    <property type="molecule type" value="Genomic_DNA"/>
</dbReference>
<organism evidence="5 6">
    <name type="scientific">Aquatica leii</name>
    <dbReference type="NCBI Taxonomy" id="1421715"/>
    <lineage>
        <taxon>Eukaryota</taxon>
        <taxon>Metazoa</taxon>
        <taxon>Ecdysozoa</taxon>
        <taxon>Arthropoda</taxon>
        <taxon>Hexapoda</taxon>
        <taxon>Insecta</taxon>
        <taxon>Pterygota</taxon>
        <taxon>Neoptera</taxon>
        <taxon>Endopterygota</taxon>
        <taxon>Coleoptera</taxon>
        <taxon>Polyphaga</taxon>
        <taxon>Elateriformia</taxon>
        <taxon>Elateroidea</taxon>
        <taxon>Lampyridae</taxon>
        <taxon>Luciolinae</taxon>
        <taxon>Aquatica</taxon>
    </lineage>
</organism>
<dbReference type="Pfam" id="PF08699">
    <property type="entry name" value="ArgoL1"/>
    <property type="match status" value="1"/>
</dbReference>
<feature type="compositionally biased region" description="Low complexity" evidence="2">
    <location>
        <begin position="173"/>
        <end position="185"/>
    </location>
</feature>
<comment type="caution">
    <text evidence="5">The sequence shown here is derived from an EMBL/GenBank/DDBJ whole genome shotgun (WGS) entry which is preliminary data.</text>
</comment>
<accession>A0AAN7SHA1</accession>
<dbReference type="CDD" id="cd04657">
    <property type="entry name" value="Piwi_ago-like"/>
    <property type="match status" value="1"/>
</dbReference>
<dbReference type="PROSITE" id="PS50821">
    <property type="entry name" value="PAZ"/>
    <property type="match status" value="1"/>
</dbReference>
<feature type="compositionally biased region" description="Pro residues" evidence="2">
    <location>
        <begin position="332"/>
        <end position="348"/>
    </location>
</feature>
<feature type="region of interest" description="Disordered" evidence="2">
    <location>
        <begin position="1"/>
        <end position="443"/>
    </location>
</feature>
<dbReference type="SMART" id="SM00950">
    <property type="entry name" value="Piwi"/>
    <property type="match status" value="1"/>
</dbReference>
<dbReference type="Proteomes" id="UP001353858">
    <property type="component" value="Unassembled WGS sequence"/>
</dbReference>
<evidence type="ECO:0000313" key="5">
    <source>
        <dbReference type="EMBL" id="KAK4880334.1"/>
    </source>
</evidence>
<evidence type="ECO:0000259" key="3">
    <source>
        <dbReference type="PROSITE" id="PS50821"/>
    </source>
</evidence>
<dbReference type="SUPFAM" id="SSF53098">
    <property type="entry name" value="Ribonuclease H-like"/>
    <property type="match status" value="1"/>
</dbReference>
<proteinExistence type="inferred from homology"/>
<dbReference type="Pfam" id="PF16486">
    <property type="entry name" value="ArgoN"/>
    <property type="match status" value="1"/>
</dbReference>
<dbReference type="InterPro" id="IPR012337">
    <property type="entry name" value="RNaseH-like_sf"/>
</dbReference>
<feature type="compositionally biased region" description="Polar residues" evidence="2">
    <location>
        <begin position="60"/>
        <end position="71"/>
    </location>
</feature>
<gene>
    <name evidence="5" type="ORF">RN001_008480</name>
</gene>
<feature type="compositionally biased region" description="Polar residues" evidence="2">
    <location>
        <begin position="11"/>
        <end position="36"/>
    </location>
</feature>
<sequence length="1252" mass="142125">MGRKKYAKSAEGTQPRDQSENPPIQQVPAASTSIQQGPVHHEASQSSRGRGQGRSARSQEPNSKIEPNQLSRGKGRGFPSLSPQQTQSLPQIPPQQQYLSLHQQRPQPPQSFISQQQFPSLHQQQLQPPQSFIPQQQFPSLHQQRPQPPQALPPQQQFPLLHQQRPQPPQALPPQQQFPSLHQQRPQPPQALPSQQQFPPPQATPQQPPPQLRQPAGSTSSSVASTPPEVLQSHQEVTQTQAAPKQGGNKRRGQNKEPHVKKRPEQTSAASQEKPPEKSEPSAKPQVESSAQPPQAFIPQQQFPSLHQQRPQPPQALPPQQQFPPLHQQPPQQFPPPQATPQQPPPQLRQPAGSTSSSVASTPPEVLQSHQEVTQTQAAPKQGGNKRRGQKKEPHVKKTPEQTSAAPQEKPPVKSEPSAKTQGESSALDFIVPQRQKLSSGGTKGRKILIETNHLALQFKKLGIAYHYDVSIDPDKPKKLFRPAMEHFRRKFYPNRFPAFDGVKNLYSSSLLPFGEEISEEVIVREDDRDKTFKIKIKIAAEVDLTVLSKYFEAAGRGNIHMVTPQEAIQCIDVVLRNAPSLRCIPVGRSFFTKPRDRLMNLGEGMEMYYGFYQSAILGWKPFLNVDVSHKAFPKEIHVLDAIQEVCDRYYQLTAPLERENFEVVNKFLRNLKVIYEIPGQPSSRRIMRINELDRPAAQARFKNENNIEMTVADYFQRIKNVKLKFAHLPCLWVGSKQRDPRILLPPEFCTIVEGQVTNRTMTAGQTSAMIKIAATSTTDRKHKIMNGIKTANFAKDECAREFDISVNEKFAQIQARVLDPPKLKYANNQVMPRKGVWRAEKFDSSERLSNWCIFSADDRTTPQTMQDFAFNLAKEGRILGMNIDDPHICPRTRLMRGKERAILEEEFRKLKKNNINFVVVVIPDFIKEMYNHVKQAAELTVGIVTQCVKAKNVFQKKQSTLGNIILKINAKLNGRNHRLANVPLCLQRPCVIMGADVTHPSPESRGSVPSVAAVTASHDPCAFQYNITWRLQPSTQEIITDLTNIVREHLLFFYKKNRVKPERIIFFRDGVSEGQFEIVVQSEVQAIRNACMMLETTGNYKPKLTFLVVQKRHHTRFFPTNERDSEDRNFNVPAGTIVDTEITHPTALDFYLVSHASIQGVARPTKYRKLWDDDDMQEDELEELTYHLCHLFTRCTRSVSYPAPTYYAHLAAARAKVYCERRAINMNNLSREQAQLQIKEEVIKDFPMFFV</sequence>
<evidence type="ECO:0000256" key="2">
    <source>
        <dbReference type="SAM" id="MobiDB-lite"/>
    </source>
</evidence>
<dbReference type="AlphaFoldDB" id="A0AAN7SHA1"/>
<reference evidence="6" key="1">
    <citation type="submission" date="2023-01" db="EMBL/GenBank/DDBJ databases">
        <title>Key to firefly adult light organ development and bioluminescence: homeobox transcription factors regulate luciferase expression and transportation to peroxisome.</title>
        <authorList>
            <person name="Fu X."/>
        </authorList>
    </citation>
    <scope>NUCLEOTIDE SEQUENCE [LARGE SCALE GENOMIC DNA]</scope>
</reference>
<dbReference type="Gene3D" id="3.40.50.2300">
    <property type="match status" value="1"/>
</dbReference>
<dbReference type="InterPro" id="IPR014811">
    <property type="entry name" value="ArgoL1"/>
</dbReference>
<dbReference type="InterPro" id="IPR045246">
    <property type="entry name" value="Piwi_ago-like"/>
</dbReference>
<dbReference type="InterPro" id="IPR032474">
    <property type="entry name" value="Argonaute_N"/>
</dbReference>
<dbReference type="InterPro" id="IPR003165">
    <property type="entry name" value="Piwi"/>
</dbReference>
<feature type="compositionally biased region" description="Low complexity" evidence="2">
    <location>
        <begin position="79"/>
        <end position="145"/>
    </location>
</feature>
<feature type="compositionally biased region" description="Polar residues" evidence="2">
    <location>
        <begin position="352"/>
        <end position="361"/>
    </location>
</feature>
<feature type="domain" description="Piwi" evidence="4">
    <location>
        <begin position="918"/>
        <end position="1221"/>
    </location>
</feature>
<evidence type="ECO:0000256" key="1">
    <source>
        <dbReference type="RuleBase" id="RU361178"/>
    </source>
</evidence>
<dbReference type="Pfam" id="PF02171">
    <property type="entry name" value="Piwi"/>
    <property type="match status" value="1"/>
</dbReference>
<feature type="compositionally biased region" description="Basic and acidic residues" evidence="2">
    <location>
        <begin position="391"/>
        <end position="400"/>
    </location>
</feature>
<comment type="similarity">
    <text evidence="1">Belongs to the argonaute family.</text>
</comment>
<dbReference type="SUPFAM" id="SSF101690">
    <property type="entry name" value="PAZ domain"/>
    <property type="match status" value="1"/>
</dbReference>
<keyword evidence="6" id="KW-1185">Reference proteome</keyword>
<dbReference type="Gene3D" id="2.170.260.10">
    <property type="entry name" value="paz domain"/>
    <property type="match status" value="1"/>
</dbReference>
<dbReference type="Pfam" id="PF16488">
    <property type="entry name" value="ArgoL2"/>
    <property type="match status" value="1"/>
</dbReference>
<feature type="compositionally biased region" description="Low complexity" evidence="2">
    <location>
        <begin position="318"/>
        <end position="331"/>
    </location>
</feature>
<dbReference type="Gene3D" id="3.30.420.10">
    <property type="entry name" value="Ribonuclease H-like superfamily/Ribonuclease H"/>
    <property type="match status" value="1"/>
</dbReference>
<dbReference type="InterPro" id="IPR032472">
    <property type="entry name" value="ArgoL2"/>
</dbReference>
<dbReference type="SMART" id="SM00949">
    <property type="entry name" value="PAZ"/>
    <property type="match status" value="1"/>
</dbReference>
<dbReference type="GO" id="GO:0003723">
    <property type="term" value="F:RNA binding"/>
    <property type="evidence" value="ECO:0007669"/>
    <property type="project" value="InterPro"/>
</dbReference>
<feature type="compositionally biased region" description="Low complexity" evidence="2">
    <location>
        <begin position="44"/>
        <end position="59"/>
    </location>
</feature>
<dbReference type="Pfam" id="PF02170">
    <property type="entry name" value="PAZ"/>
    <property type="match status" value="1"/>
</dbReference>
<feature type="domain" description="PAZ" evidence="3">
    <location>
        <begin position="641"/>
        <end position="754"/>
    </location>
</feature>
<feature type="compositionally biased region" description="Polar residues" evidence="2">
    <location>
        <begin position="232"/>
        <end position="243"/>
    </location>
</feature>
<dbReference type="PANTHER" id="PTHR22891">
    <property type="entry name" value="EUKARYOTIC TRANSLATION INITIATION FACTOR 2C"/>
    <property type="match status" value="1"/>
</dbReference>
<feature type="compositionally biased region" description="Low complexity" evidence="2">
    <location>
        <begin position="153"/>
        <end position="165"/>
    </location>
</feature>
<dbReference type="PROSITE" id="PS50822">
    <property type="entry name" value="PIWI"/>
    <property type="match status" value="1"/>
</dbReference>
<dbReference type="GO" id="GO:0034587">
    <property type="term" value="P:piRNA processing"/>
    <property type="evidence" value="ECO:0007669"/>
    <property type="project" value="UniProtKB-ARBA"/>
</dbReference>
<evidence type="ECO:0000313" key="6">
    <source>
        <dbReference type="Proteomes" id="UP001353858"/>
    </source>
</evidence>
<name>A0AAN7SHA1_9COLE</name>
<dbReference type="CDD" id="cd02846">
    <property type="entry name" value="PAZ_argonaute_like"/>
    <property type="match status" value="1"/>
</dbReference>